<dbReference type="AlphaFoldDB" id="A0A811NP55"/>
<comment type="caution">
    <text evidence="3">The sequence shown here is derived from an EMBL/GenBank/DDBJ whole genome shotgun (WGS) entry which is preliminary data.</text>
</comment>
<dbReference type="Proteomes" id="UP000604825">
    <property type="component" value="Unassembled WGS sequence"/>
</dbReference>
<protein>
    <recommendedName>
        <fullName evidence="2">DUF7866 domain-containing protein</fullName>
    </recommendedName>
</protein>
<evidence type="ECO:0000313" key="4">
    <source>
        <dbReference type="Proteomes" id="UP000604825"/>
    </source>
</evidence>
<dbReference type="PANTHER" id="PTHR33786">
    <property type="entry name" value="UBIQUITIN CARBOXYL-TERMINAL HYDROLASE"/>
    <property type="match status" value="1"/>
</dbReference>
<dbReference type="OrthoDB" id="1871192at2759"/>
<keyword evidence="1" id="KW-0732">Signal</keyword>
<evidence type="ECO:0000256" key="1">
    <source>
        <dbReference type="SAM" id="SignalP"/>
    </source>
</evidence>
<name>A0A811NP55_9POAL</name>
<dbReference type="EMBL" id="CAJGYO010000005">
    <property type="protein sequence ID" value="CAD6228516.1"/>
    <property type="molecule type" value="Genomic_DNA"/>
</dbReference>
<feature type="chain" id="PRO_5033064852" description="DUF7866 domain-containing protein" evidence="1">
    <location>
        <begin position="19"/>
        <end position="152"/>
    </location>
</feature>
<evidence type="ECO:0000259" key="2">
    <source>
        <dbReference type="Pfam" id="PF25268"/>
    </source>
</evidence>
<gene>
    <name evidence="3" type="ORF">NCGR_LOCUS19289</name>
</gene>
<dbReference type="Pfam" id="PF25268">
    <property type="entry name" value="DUF7866"/>
    <property type="match status" value="1"/>
</dbReference>
<feature type="signal peptide" evidence="1">
    <location>
        <begin position="1"/>
        <end position="18"/>
    </location>
</feature>
<evidence type="ECO:0000313" key="3">
    <source>
        <dbReference type="EMBL" id="CAD6228516.1"/>
    </source>
</evidence>
<keyword evidence="4" id="KW-1185">Reference proteome</keyword>
<dbReference type="PANTHER" id="PTHR33786:SF2">
    <property type="entry name" value="UBIQUITIN CARBOXYL-TERMINAL HYDROLASE"/>
    <property type="match status" value="1"/>
</dbReference>
<organism evidence="3 4">
    <name type="scientific">Miscanthus lutarioriparius</name>
    <dbReference type="NCBI Taxonomy" id="422564"/>
    <lineage>
        <taxon>Eukaryota</taxon>
        <taxon>Viridiplantae</taxon>
        <taxon>Streptophyta</taxon>
        <taxon>Embryophyta</taxon>
        <taxon>Tracheophyta</taxon>
        <taxon>Spermatophyta</taxon>
        <taxon>Magnoliopsida</taxon>
        <taxon>Liliopsida</taxon>
        <taxon>Poales</taxon>
        <taxon>Poaceae</taxon>
        <taxon>PACMAD clade</taxon>
        <taxon>Panicoideae</taxon>
        <taxon>Andropogonodae</taxon>
        <taxon>Andropogoneae</taxon>
        <taxon>Saccharinae</taxon>
        <taxon>Miscanthus</taxon>
    </lineage>
</organism>
<reference evidence="3" key="1">
    <citation type="submission" date="2020-10" db="EMBL/GenBank/DDBJ databases">
        <authorList>
            <person name="Han B."/>
            <person name="Lu T."/>
            <person name="Zhao Q."/>
            <person name="Huang X."/>
            <person name="Zhao Y."/>
        </authorList>
    </citation>
    <scope>NUCLEOTIDE SEQUENCE</scope>
</reference>
<proteinExistence type="predicted"/>
<sequence>MHSPVPLLVLLLCTAAAASNGSQSQVRHVTSAASVFSSPILTLPPRSPAAIPAHIASRRAQSQAPGAARRGMMVPVAPAESELGAMALALNDTRRRLGGSFQLCAPCTCCRGASGACVLAPCCYSINCNIPNRPFGYCSFTPKSCECSGCNL</sequence>
<feature type="domain" description="DUF7866" evidence="2">
    <location>
        <begin position="100"/>
        <end position="151"/>
    </location>
</feature>
<dbReference type="InterPro" id="IPR057188">
    <property type="entry name" value="DUF7866"/>
</dbReference>
<accession>A0A811NP55</accession>